<accession>A0A7Y3TW94</accession>
<keyword evidence="5" id="KW-0106">Calcium</keyword>
<comment type="subcellular location">
    <subcellularLocation>
        <location evidence="1">Fimbrium</location>
    </subcellularLocation>
</comment>
<dbReference type="GO" id="GO:0009289">
    <property type="term" value="C:pilus"/>
    <property type="evidence" value="ECO:0007669"/>
    <property type="project" value="UniProtKB-SubCell"/>
</dbReference>
<dbReference type="EMBL" id="JABFHI010000001">
    <property type="protein sequence ID" value="NOG31083.1"/>
    <property type="molecule type" value="Genomic_DNA"/>
</dbReference>
<sequence length="734" mass="79431">MEKHCLSWLRIFTCAYWGLNEDGTVNEDHWGRISTKLGKQRHDWPGELGEADNPMTDPSWPIISAGLTPLEGTMYTATDYFLNRTGYFNRNQGNNGFELPNIDNPEASQCLVNANIWLTDGLPSVDRSGRPLGSNVKEAIAQAESSIKRLYCESYKPNPEKSVTNYQQICKDYDQESVYNGNRLNDPVKTYVVGFSLPPDVVNIFGDGENPLNVLAAAGGTDQAYLANDEDSLNEVMQQVFGNIIAGAQYNTSAASNVSELNAATDSFIYTASFDSGDWSGTLEAYRIGTDGSLALEWSAEDSLSSQAENRNLLTSTVIRNEDESLSTTGVMLNESTTQLTVPEVSWLKGQNVEGLRNRQFLLGDIINSNPRVIPATDERSGVVLVGANDGMLHGFDTKTGRELFAYMPAELSFGENPAIRELMQPNYAHRYFVDGETTVKEVTIDGKQRVIAVGTMGAGGRSVFALDITDPGNVGSDDVLWEFRHPELGVGVSSAKITEIDGVPVAVFGNGYNSTGYQASLFIVDLKTGNFLISDSNGHAMPISTGSGSADAPNGLAAPAVLSNSGVAYAGDLKGDMWRFDLKNKSVRKLYSGSPDRPITSAPALTASNIRPNTMMVLFGTGSYFRNSDIGDIATQRLIGLQDGLDDQSTIVDNKLITQSTLLLGTTSDGSFDLRATSNNLLEENKRGWYLPLEGGERVVSTPVISTGGQRVFFSTLIPDESDPCAGDVMATF</sequence>
<dbReference type="InterPro" id="IPR008707">
    <property type="entry name" value="B-propeller_PilY1"/>
</dbReference>
<keyword evidence="4" id="KW-0479">Metal-binding</keyword>
<evidence type="ECO:0000256" key="6">
    <source>
        <dbReference type="ARBA" id="ARBA00023263"/>
    </source>
</evidence>
<dbReference type="Proteomes" id="UP000588806">
    <property type="component" value="Unassembled WGS sequence"/>
</dbReference>
<reference evidence="8 9" key="2">
    <citation type="submission" date="2020-06" db="EMBL/GenBank/DDBJ databases">
        <title>Halomonas songnenensis sp. nov., a moderately halophilic bacterium isolated from saline and alkaline soils.</title>
        <authorList>
            <person name="Jiang J."/>
            <person name="Pan Y."/>
        </authorList>
    </citation>
    <scope>NUCLEOTIDE SEQUENCE [LARGE SCALE GENOMIC DNA]</scope>
    <source>
        <strain evidence="8 9">TBZ9</strain>
    </source>
</reference>
<evidence type="ECO:0000259" key="7">
    <source>
        <dbReference type="Pfam" id="PF05567"/>
    </source>
</evidence>
<keyword evidence="6" id="KW-0281">Fimbrium</keyword>
<feature type="domain" description="PilY1 beta-propeller" evidence="7">
    <location>
        <begin position="376"/>
        <end position="647"/>
    </location>
</feature>
<name>A0A7Y3TW94_9GAMM</name>
<dbReference type="InterPro" id="IPR015943">
    <property type="entry name" value="WD40/YVTN_repeat-like_dom_sf"/>
</dbReference>
<keyword evidence="3" id="KW-1029">Fimbrium biogenesis</keyword>
<evidence type="ECO:0000256" key="5">
    <source>
        <dbReference type="ARBA" id="ARBA00022837"/>
    </source>
</evidence>
<evidence type="ECO:0000313" key="9">
    <source>
        <dbReference type="Proteomes" id="UP000588806"/>
    </source>
</evidence>
<evidence type="ECO:0000313" key="8">
    <source>
        <dbReference type="EMBL" id="NOG31083.1"/>
    </source>
</evidence>
<comment type="similarity">
    <text evidence="2">Belongs to the PilY1 family.</text>
</comment>
<dbReference type="Pfam" id="PF05567">
    <property type="entry name" value="T4P_PilY1"/>
    <property type="match status" value="1"/>
</dbReference>
<keyword evidence="9" id="KW-1185">Reference proteome</keyword>
<proteinExistence type="inferred from homology"/>
<dbReference type="RefSeq" id="WP_171701513.1">
    <property type="nucleotide sequence ID" value="NZ_JABFHI010000001.1"/>
</dbReference>
<evidence type="ECO:0000256" key="1">
    <source>
        <dbReference type="ARBA" id="ARBA00004561"/>
    </source>
</evidence>
<evidence type="ECO:0000256" key="2">
    <source>
        <dbReference type="ARBA" id="ARBA00008387"/>
    </source>
</evidence>
<dbReference type="Gene3D" id="2.130.10.10">
    <property type="entry name" value="YVTN repeat-like/Quinoprotein amine dehydrogenase"/>
    <property type="match status" value="1"/>
</dbReference>
<reference evidence="8 9" key="1">
    <citation type="submission" date="2020-05" db="EMBL/GenBank/DDBJ databases">
        <authorList>
            <person name="Ruan W."/>
            <person name="Jeon C.O."/>
            <person name="Chun B.H."/>
        </authorList>
    </citation>
    <scope>NUCLEOTIDE SEQUENCE [LARGE SCALE GENOMIC DNA]</scope>
    <source>
        <strain evidence="8 9">TBZ9</strain>
    </source>
</reference>
<dbReference type="GO" id="GO:0046872">
    <property type="term" value="F:metal ion binding"/>
    <property type="evidence" value="ECO:0007669"/>
    <property type="project" value="UniProtKB-KW"/>
</dbReference>
<evidence type="ECO:0000256" key="4">
    <source>
        <dbReference type="ARBA" id="ARBA00022723"/>
    </source>
</evidence>
<evidence type="ECO:0000256" key="3">
    <source>
        <dbReference type="ARBA" id="ARBA00022558"/>
    </source>
</evidence>
<comment type="caution">
    <text evidence="8">The sequence shown here is derived from an EMBL/GenBank/DDBJ whole genome shotgun (WGS) entry which is preliminary data.</text>
</comment>
<protein>
    <recommendedName>
        <fullName evidence="7">PilY1 beta-propeller domain-containing protein</fullName>
    </recommendedName>
</protein>
<dbReference type="AlphaFoldDB" id="A0A7Y3TW94"/>
<dbReference type="InterPro" id="IPR011047">
    <property type="entry name" value="Quinoprotein_ADH-like_sf"/>
</dbReference>
<organism evidence="8 9">
    <name type="scientific">Vreelandella azerica</name>
    <dbReference type="NCBI Taxonomy" id="2732867"/>
    <lineage>
        <taxon>Bacteria</taxon>
        <taxon>Pseudomonadati</taxon>
        <taxon>Pseudomonadota</taxon>
        <taxon>Gammaproteobacteria</taxon>
        <taxon>Oceanospirillales</taxon>
        <taxon>Halomonadaceae</taxon>
        <taxon>Vreelandella</taxon>
    </lineage>
</organism>
<dbReference type="SUPFAM" id="SSF50998">
    <property type="entry name" value="Quinoprotein alcohol dehydrogenase-like"/>
    <property type="match status" value="1"/>
</dbReference>
<gene>
    <name evidence="8" type="ORF">HLB35_03675</name>
</gene>